<keyword evidence="2" id="KW-1185">Reference proteome</keyword>
<organism evidence="1 2">
    <name type="scientific">Deinococcus cavernae</name>
    <dbReference type="NCBI Taxonomy" id="2320857"/>
    <lineage>
        <taxon>Bacteria</taxon>
        <taxon>Thermotogati</taxon>
        <taxon>Deinococcota</taxon>
        <taxon>Deinococci</taxon>
        <taxon>Deinococcales</taxon>
        <taxon>Deinococcaceae</taxon>
        <taxon>Deinococcus</taxon>
    </lineage>
</organism>
<dbReference type="Proteomes" id="UP000286287">
    <property type="component" value="Unassembled WGS sequence"/>
</dbReference>
<sequence>MAVMSLNLVYAHREQLHHPGGGMYQTGPGHPAEPRREVMPDGVIANCNYSQSLWPIRDGVQRPGHGMAQDVWKRQGAVIINP</sequence>
<name>A0A418V793_9DEIO</name>
<accession>A0A418V793</accession>
<gene>
    <name evidence="1" type="ORF">D3875_10625</name>
</gene>
<protein>
    <submittedName>
        <fullName evidence="1">Uncharacterized protein</fullName>
    </submittedName>
</protein>
<proteinExistence type="predicted"/>
<dbReference type="AlphaFoldDB" id="A0A418V793"/>
<comment type="caution">
    <text evidence="1">The sequence shown here is derived from an EMBL/GenBank/DDBJ whole genome shotgun (WGS) entry which is preliminary data.</text>
</comment>
<dbReference type="EMBL" id="QYUJ01000014">
    <property type="protein sequence ID" value="RJF71951.1"/>
    <property type="molecule type" value="Genomic_DNA"/>
</dbReference>
<evidence type="ECO:0000313" key="1">
    <source>
        <dbReference type="EMBL" id="RJF71951.1"/>
    </source>
</evidence>
<evidence type="ECO:0000313" key="2">
    <source>
        <dbReference type="Proteomes" id="UP000286287"/>
    </source>
</evidence>
<reference evidence="1 2" key="1">
    <citation type="submission" date="2018-09" db="EMBL/GenBank/DDBJ databases">
        <authorList>
            <person name="Zhu H."/>
        </authorList>
    </citation>
    <scope>NUCLEOTIDE SEQUENCE [LARGE SCALE GENOMIC DNA]</scope>
    <source>
        <strain evidence="1 2">K2S05-167</strain>
    </source>
</reference>